<evidence type="ECO:0000313" key="4">
    <source>
        <dbReference type="Proteomes" id="UP000035680"/>
    </source>
</evidence>
<protein>
    <submittedName>
        <fullName evidence="5">Epimerase domain-containing protein</fullName>
    </submittedName>
</protein>
<keyword evidence="1" id="KW-0560">Oxidoreductase</keyword>
<reference evidence="5" key="2">
    <citation type="submission" date="2015-08" db="UniProtKB">
        <authorList>
            <consortium name="WormBaseParasite"/>
        </authorList>
    </citation>
    <scope>IDENTIFICATION</scope>
</reference>
<dbReference type="Proteomes" id="UP000035680">
    <property type="component" value="Unassembled WGS sequence"/>
</dbReference>
<dbReference type="InterPro" id="IPR050425">
    <property type="entry name" value="NAD(P)_dehydrat-like"/>
</dbReference>
<evidence type="ECO:0000259" key="3">
    <source>
        <dbReference type="Pfam" id="PF01370"/>
    </source>
</evidence>
<dbReference type="WBParaSite" id="SVE_0940000.1">
    <property type="protein sequence ID" value="SVE_0940000.1"/>
    <property type="gene ID" value="SVE_0940000"/>
</dbReference>
<proteinExistence type="inferred from homology"/>
<dbReference type="SUPFAM" id="SSF51735">
    <property type="entry name" value="NAD(P)-binding Rossmann-fold domains"/>
    <property type="match status" value="1"/>
</dbReference>
<dbReference type="InterPro" id="IPR001509">
    <property type="entry name" value="Epimerase_deHydtase"/>
</dbReference>
<feature type="domain" description="NAD-dependent epimerase/dehydratase" evidence="3">
    <location>
        <begin position="5"/>
        <end position="243"/>
    </location>
</feature>
<name>A0A0K0FK37_STRVS</name>
<dbReference type="AlphaFoldDB" id="A0A0K0FK37"/>
<evidence type="ECO:0000256" key="2">
    <source>
        <dbReference type="ARBA" id="ARBA00023445"/>
    </source>
</evidence>
<dbReference type="Gene3D" id="3.40.50.720">
    <property type="entry name" value="NAD(P)-binding Rossmann-like Domain"/>
    <property type="match status" value="1"/>
</dbReference>
<dbReference type="CDD" id="cd05227">
    <property type="entry name" value="AR_SDR_e"/>
    <property type="match status" value="1"/>
</dbReference>
<dbReference type="Pfam" id="PF01370">
    <property type="entry name" value="Epimerase"/>
    <property type="match status" value="1"/>
</dbReference>
<dbReference type="InterPro" id="IPR036291">
    <property type="entry name" value="NAD(P)-bd_dom_sf"/>
</dbReference>
<keyword evidence="4" id="KW-1185">Reference proteome</keyword>
<accession>A0A0K0FK37</accession>
<evidence type="ECO:0000256" key="1">
    <source>
        <dbReference type="ARBA" id="ARBA00023002"/>
    </source>
</evidence>
<dbReference type="PANTHER" id="PTHR10366:SF564">
    <property type="entry name" value="STEROL-4-ALPHA-CARBOXYLATE 3-DEHYDROGENASE, DECARBOXYLATING"/>
    <property type="match status" value="1"/>
</dbReference>
<evidence type="ECO:0000313" key="5">
    <source>
        <dbReference type="WBParaSite" id="SVE_0940000.1"/>
    </source>
</evidence>
<sequence length="354" mass="39398">MSELVLVTGASGYLASHCVFQLLAAGYKVRGTVRSLKNKEKIKHLLNFPKAKSNLTLVEADLTKGLDSWINVVKDCDYVLHVASPFPVVSDESVIKIAVDGTMVVLRAANKCLSVKKVVLTSSCAAVNEGHDDENRVFTEKDWSNIDSPKMRYYAKSKTLAEKAAWDYVNSITSGNKFPLTCLNPTLIVGPLLSSDQGTSVTVIKKFLSGEMPALPAFQMGFVDVRDVAEAHIIAMTNNEVNGERILLTDSPSLWFKDVAECLRPEFSKSGYKIPRFQVPYILLWIYSFIDSQTEEILDRINREVKFDNSKGKKLLGRNFSDAKVAIIEMAHTLIENGILPRRRGYKGRSTNNN</sequence>
<reference evidence="4" key="1">
    <citation type="submission" date="2014-07" db="EMBL/GenBank/DDBJ databases">
        <authorList>
            <person name="Martin A.A"/>
            <person name="De Silva N."/>
        </authorList>
    </citation>
    <scope>NUCLEOTIDE SEQUENCE</scope>
</reference>
<dbReference type="PANTHER" id="PTHR10366">
    <property type="entry name" value="NAD DEPENDENT EPIMERASE/DEHYDRATASE"/>
    <property type="match status" value="1"/>
</dbReference>
<comment type="similarity">
    <text evidence="2">Belongs to the NAD(P)-dependent epimerase/dehydratase family. Dihydroflavonol-4-reductase subfamily.</text>
</comment>
<dbReference type="GO" id="GO:0016616">
    <property type="term" value="F:oxidoreductase activity, acting on the CH-OH group of donors, NAD or NADP as acceptor"/>
    <property type="evidence" value="ECO:0007669"/>
    <property type="project" value="TreeGrafter"/>
</dbReference>
<organism evidence="4 5">
    <name type="scientific">Strongyloides venezuelensis</name>
    <name type="common">Threadworm</name>
    <dbReference type="NCBI Taxonomy" id="75913"/>
    <lineage>
        <taxon>Eukaryota</taxon>
        <taxon>Metazoa</taxon>
        <taxon>Ecdysozoa</taxon>
        <taxon>Nematoda</taxon>
        <taxon>Chromadorea</taxon>
        <taxon>Rhabditida</taxon>
        <taxon>Tylenchina</taxon>
        <taxon>Panagrolaimomorpha</taxon>
        <taxon>Strongyloidoidea</taxon>
        <taxon>Strongyloididae</taxon>
        <taxon>Strongyloides</taxon>
    </lineage>
</organism>
<dbReference type="STRING" id="75913.A0A0K0FK37"/>
<dbReference type="FunFam" id="3.40.50.720:FF:000336">
    <property type="entry name" value="Aldehyde reductase"/>
    <property type="match status" value="1"/>
</dbReference>